<comment type="catalytic activity">
    <reaction evidence="14">
        <text>reduced [flavodoxin] + NADP(+) = oxidized [flavodoxin] + NADPH + 2 H(+)</text>
        <dbReference type="Rhea" id="RHEA:50756"/>
        <dbReference type="Rhea" id="RHEA-COMP:10622"/>
        <dbReference type="Rhea" id="RHEA-COMP:10623"/>
        <dbReference type="ChEBI" id="CHEBI:15378"/>
        <dbReference type="ChEBI" id="CHEBI:57618"/>
        <dbReference type="ChEBI" id="CHEBI:57783"/>
        <dbReference type="ChEBI" id="CHEBI:58210"/>
        <dbReference type="ChEBI" id="CHEBI:58349"/>
        <dbReference type="EC" id="1.19.1.1"/>
    </reaction>
</comment>
<dbReference type="CDD" id="cd06195">
    <property type="entry name" value="FNR1"/>
    <property type="match status" value="1"/>
</dbReference>
<dbReference type="EC" id="1.18.1.2" evidence="4"/>
<evidence type="ECO:0000256" key="9">
    <source>
        <dbReference type="ARBA" id="ARBA00022857"/>
    </source>
</evidence>
<dbReference type="Pfam" id="PF00175">
    <property type="entry name" value="NAD_binding_1"/>
    <property type="match status" value="1"/>
</dbReference>
<keyword evidence="9" id="KW-0521">NADP</keyword>
<evidence type="ECO:0000313" key="18">
    <source>
        <dbReference type="Proteomes" id="UP000317544"/>
    </source>
</evidence>
<evidence type="ECO:0000256" key="13">
    <source>
        <dbReference type="ARBA" id="ARBA00030173"/>
    </source>
</evidence>
<proteinExistence type="inferred from homology"/>
<evidence type="ECO:0000256" key="15">
    <source>
        <dbReference type="ARBA" id="ARBA00047776"/>
    </source>
</evidence>
<dbReference type="InterPro" id="IPR017938">
    <property type="entry name" value="Riboflavin_synthase-like_b-brl"/>
</dbReference>
<dbReference type="SUPFAM" id="SSF52343">
    <property type="entry name" value="Ferredoxin reductase-like, C-terminal NADP-linked domain"/>
    <property type="match status" value="1"/>
</dbReference>
<dbReference type="EMBL" id="AP019379">
    <property type="protein sequence ID" value="BBI01438.1"/>
    <property type="molecule type" value="Genomic_DNA"/>
</dbReference>
<evidence type="ECO:0000256" key="6">
    <source>
        <dbReference type="ARBA" id="ARBA00022630"/>
    </source>
</evidence>
<dbReference type="PROSITE" id="PS51384">
    <property type="entry name" value="FAD_FR"/>
    <property type="match status" value="1"/>
</dbReference>
<evidence type="ECO:0000256" key="5">
    <source>
        <dbReference type="ARBA" id="ARBA00020327"/>
    </source>
</evidence>
<evidence type="ECO:0000256" key="10">
    <source>
        <dbReference type="ARBA" id="ARBA00023002"/>
    </source>
</evidence>
<dbReference type="InterPro" id="IPR039261">
    <property type="entry name" value="FNR_nucleotide-bd"/>
</dbReference>
<dbReference type="SUPFAM" id="SSF63380">
    <property type="entry name" value="Riboflavin synthase domain-like"/>
    <property type="match status" value="1"/>
</dbReference>
<dbReference type="EC" id="1.19.1.1" evidence="3"/>
<feature type="domain" description="FAD-binding FR-type" evidence="16">
    <location>
        <begin position="2"/>
        <end position="102"/>
    </location>
</feature>
<dbReference type="InterPro" id="IPR033892">
    <property type="entry name" value="FNR_bac"/>
</dbReference>
<dbReference type="GO" id="GO:0000166">
    <property type="term" value="F:nucleotide binding"/>
    <property type="evidence" value="ECO:0007669"/>
    <property type="project" value="UniProtKB-KW"/>
</dbReference>
<evidence type="ECO:0000259" key="16">
    <source>
        <dbReference type="PROSITE" id="PS51384"/>
    </source>
</evidence>
<evidence type="ECO:0000256" key="12">
    <source>
        <dbReference type="ARBA" id="ARBA00030000"/>
    </source>
</evidence>
<evidence type="ECO:0000256" key="3">
    <source>
        <dbReference type="ARBA" id="ARBA00012872"/>
    </source>
</evidence>
<dbReference type="InterPro" id="IPR051930">
    <property type="entry name" value="FNR_type-1"/>
</dbReference>
<dbReference type="Proteomes" id="UP000317544">
    <property type="component" value="Chromosome"/>
</dbReference>
<dbReference type="InterPro" id="IPR017927">
    <property type="entry name" value="FAD-bd_FR_type"/>
</dbReference>
<keyword evidence="18" id="KW-1185">Reference proteome</keyword>
<dbReference type="GO" id="GO:0042167">
    <property type="term" value="P:heme catabolic process"/>
    <property type="evidence" value="ECO:0007669"/>
    <property type="project" value="TreeGrafter"/>
</dbReference>
<dbReference type="Gene3D" id="3.40.50.80">
    <property type="entry name" value="Nucleotide-binding domain of ferredoxin-NADP reductase (FNR) module"/>
    <property type="match status" value="1"/>
</dbReference>
<name>A0A455TAS4_9GAMM</name>
<protein>
    <recommendedName>
        <fullName evidence="5">Flavodoxin/ferredoxin--NADP reductase</fullName>
        <ecNumber evidence="4">1.18.1.2</ecNumber>
        <ecNumber evidence="3">1.19.1.1</ecNumber>
    </recommendedName>
    <alternativeName>
        <fullName evidence="13">Ferredoxin (flavodoxin):NADP(+) oxidoreductase</fullName>
    </alternativeName>
    <alternativeName>
        <fullName evidence="11">Ferredoxin--NADP reductase</fullName>
    </alternativeName>
    <alternativeName>
        <fullName evidence="12">Flavodoxin--NADP reductase</fullName>
    </alternativeName>
</protein>
<dbReference type="PANTHER" id="PTHR47878:SF1">
    <property type="entry name" value="FLAVODOXIN_FERREDOXIN--NADP REDUCTASE"/>
    <property type="match status" value="1"/>
</dbReference>
<dbReference type="Gene3D" id="2.40.30.10">
    <property type="entry name" value="Translation factors"/>
    <property type="match status" value="1"/>
</dbReference>
<dbReference type="Pfam" id="PF00970">
    <property type="entry name" value="FAD_binding_6"/>
    <property type="match status" value="1"/>
</dbReference>
<comment type="catalytic activity">
    <reaction evidence="15">
        <text>2 reduced [2Fe-2S]-[ferredoxin] + NADP(+) + H(+) = 2 oxidized [2Fe-2S]-[ferredoxin] + NADPH</text>
        <dbReference type="Rhea" id="RHEA:20125"/>
        <dbReference type="Rhea" id="RHEA-COMP:10000"/>
        <dbReference type="Rhea" id="RHEA-COMP:10001"/>
        <dbReference type="ChEBI" id="CHEBI:15378"/>
        <dbReference type="ChEBI" id="CHEBI:33737"/>
        <dbReference type="ChEBI" id="CHEBI:33738"/>
        <dbReference type="ChEBI" id="CHEBI:57783"/>
        <dbReference type="ChEBI" id="CHEBI:58349"/>
        <dbReference type="EC" id="1.18.1.2"/>
    </reaction>
</comment>
<dbReference type="AlphaFoldDB" id="A0A455TAS4"/>
<dbReference type="GO" id="GO:0034599">
    <property type="term" value="P:cellular response to oxidative stress"/>
    <property type="evidence" value="ECO:0007669"/>
    <property type="project" value="TreeGrafter"/>
</dbReference>
<dbReference type="InterPro" id="IPR001433">
    <property type="entry name" value="OxRdtase_FAD/NAD-bd"/>
</dbReference>
<dbReference type="InterPro" id="IPR008333">
    <property type="entry name" value="Cbr1-like_FAD-bd_dom"/>
</dbReference>
<evidence type="ECO:0000256" key="11">
    <source>
        <dbReference type="ARBA" id="ARBA00029856"/>
    </source>
</evidence>
<dbReference type="RefSeq" id="WP_158345239.1">
    <property type="nucleotide sequence ID" value="NZ_AP019379.1"/>
</dbReference>
<gene>
    <name evidence="17" type="primary">fpr</name>
    <name evidence="17" type="ORF">BUCNMO_436</name>
</gene>
<evidence type="ECO:0000256" key="2">
    <source>
        <dbReference type="ARBA" id="ARBA00008312"/>
    </source>
</evidence>
<accession>A0A455TAS4</accession>
<organism evidence="17 18">
    <name type="scientific">Buchnera aphidicola</name>
    <name type="common">Nipponaphis monzeni</name>
    <dbReference type="NCBI Taxonomy" id="2495405"/>
    <lineage>
        <taxon>Bacteria</taxon>
        <taxon>Pseudomonadati</taxon>
        <taxon>Pseudomonadota</taxon>
        <taxon>Gammaproteobacteria</taxon>
        <taxon>Enterobacterales</taxon>
        <taxon>Erwiniaceae</taxon>
        <taxon>Buchnera</taxon>
    </lineage>
</organism>
<evidence type="ECO:0000256" key="1">
    <source>
        <dbReference type="ARBA" id="ARBA00001974"/>
    </source>
</evidence>
<reference evidence="17 18" key="1">
    <citation type="journal article" date="2019" name="Proc. Natl. Acad. Sci. U.S.A.">
        <title>Exaggeration and cooption of innate immunity for social defense.</title>
        <authorList>
            <person name="Kutsukake M."/>
            <person name="Moriyama M."/>
            <person name="Shigenobu S."/>
            <person name="Meng X.-Y."/>
            <person name="Nikoh N."/>
            <person name="Noda C."/>
            <person name="Kobayashi S."/>
            <person name="Fukatsu T."/>
        </authorList>
    </citation>
    <scope>NUCLEOTIDE SEQUENCE [LARGE SCALE GENOMIC DNA]</scope>
    <source>
        <strain evidence="17 18">Nmo</strain>
    </source>
</reference>
<keyword evidence="6" id="KW-0285">Flavoprotein</keyword>
<evidence type="ECO:0000256" key="14">
    <source>
        <dbReference type="ARBA" id="ARBA00047271"/>
    </source>
</evidence>
<keyword evidence="10" id="KW-0560">Oxidoreductase</keyword>
<keyword evidence="7" id="KW-0547">Nucleotide-binding</keyword>
<evidence type="ECO:0000256" key="8">
    <source>
        <dbReference type="ARBA" id="ARBA00022827"/>
    </source>
</evidence>
<comment type="cofactor">
    <cofactor evidence="1">
        <name>FAD</name>
        <dbReference type="ChEBI" id="CHEBI:57692"/>
    </cofactor>
</comment>
<keyword evidence="8" id="KW-0274">FAD</keyword>
<dbReference type="GO" id="GO:0004324">
    <property type="term" value="F:ferredoxin-NADP+ reductase activity"/>
    <property type="evidence" value="ECO:0007669"/>
    <property type="project" value="UniProtKB-EC"/>
</dbReference>
<dbReference type="OrthoDB" id="9784483at2"/>
<evidence type="ECO:0000256" key="4">
    <source>
        <dbReference type="ARBA" id="ARBA00013223"/>
    </source>
</evidence>
<sequence>MTIWINATITKVKIWTPNLFSIFLKAPILPFIAGQFAKLSLINNDGKRIQRAYSYTNSPNNKNLEFYITLIPSGKITELLYKLKPLDNIMISKQSFGFFTLNEIPNCQILWMFATGTAIGPYCSILQEYENIKRFKTIILIHAVRYVSELNYLPLIKKLQKKYKNKLRVLTIVSREYEKDSLCGRIPELLLNKKIENKIGLEIDINNSHIMLCGNPFMVKDTLCFFKKKYNIEKHFRRKPGHITTENYW</sequence>
<evidence type="ECO:0000256" key="7">
    <source>
        <dbReference type="ARBA" id="ARBA00022741"/>
    </source>
</evidence>
<evidence type="ECO:0000313" key="17">
    <source>
        <dbReference type="EMBL" id="BBI01438.1"/>
    </source>
</evidence>
<dbReference type="PANTHER" id="PTHR47878">
    <property type="entry name" value="OXIDOREDUCTASE FAD/NAD(P)-BINDING DOMAIN PROTEIN"/>
    <property type="match status" value="1"/>
</dbReference>
<comment type="similarity">
    <text evidence="2">Belongs to the ferredoxin--NADP reductase type 1 family.</text>
</comment>